<dbReference type="PANTHER" id="PTHR11803">
    <property type="entry name" value="2-IMINOBUTANOATE/2-IMINOPROPANOATE DEAMINASE RIDA"/>
    <property type="match status" value="1"/>
</dbReference>
<dbReference type="SUPFAM" id="SSF55298">
    <property type="entry name" value="YjgF-like"/>
    <property type="match status" value="1"/>
</dbReference>
<evidence type="ECO:0000256" key="1">
    <source>
        <dbReference type="ARBA" id="ARBA00010552"/>
    </source>
</evidence>
<proteinExistence type="inferred from homology"/>
<dbReference type="PANTHER" id="PTHR11803:SF58">
    <property type="entry name" value="PROTEIN HMF1-RELATED"/>
    <property type="match status" value="1"/>
</dbReference>
<dbReference type="GO" id="GO:0005829">
    <property type="term" value="C:cytosol"/>
    <property type="evidence" value="ECO:0007669"/>
    <property type="project" value="TreeGrafter"/>
</dbReference>
<dbReference type="FunFam" id="3.30.1330.40:FF:000001">
    <property type="entry name" value="L-PSP family endoribonuclease"/>
    <property type="match status" value="1"/>
</dbReference>
<dbReference type="InterPro" id="IPR035959">
    <property type="entry name" value="RutC-like_sf"/>
</dbReference>
<reference evidence="2 3" key="1">
    <citation type="submission" date="2020-05" db="EMBL/GenBank/DDBJ databases">
        <title>Complete genome sequence of of a novel Thermoleptolyngbya strain isolated from hot springs of Ganzi, Sichuan China.</title>
        <authorList>
            <person name="Tang J."/>
            <person name="Daroch M."/>
            <person name="Li L."/>
            <person name="Waleron K."/>
            <person name="Waleron M."/>
            <person name="Waleron M."/>
        </authorList>
    </citation>
    <scope>NUCLEOTIDE SEQUENCE [LARGE SCALE GENOMIC DNA]</scope>
    <source>
        <strain evidence="2 3">PKUAC-SCTA183</strain>
    </source>
</reference>
<dbReference type="KEGG" id="theu:HPC62_18560"/>
<comment type="similarity">
    <text evidence="1">Belongs to the RutC family.</text>
</comment>
<dbReference type="RefSeq" id="WP_172358007.1">
    <property type="nucleotide sequence ID" value="NZ_CP053661.1"/>
</dbReference>
<evidence type="ECO:0000313" key="2">
    <source>
        <dbReference type="EMBL" id="QKD83930.1"/>
    </source>
</evidence>
<sequence>MREVIRTEAAPAPVGPYSQAIAAQGRLVFVAGQIPLHPETGAIVGEDVATQTEQVLANLEAILKAAGATFADVVKTTVFLADMNDFVAMNGVYTRVFDEATAPARACVQVARLPKDVRVEIECIAVVPA</sequence>
<dbReference type="InterPro" id="IPR019897">
    <property type="entry name" value="RidA_CS"/>
</dbReference>
<protein>
    <submittedName>
        <fullName evidence="2">RidA family protein</fullName>
    </submittedName>
</protein>
<accession>A0A6M8BIC3</accession>
<dbReference type="EMBL" id="CP053661">
    <property type="protein sequence ID" value="QKD83930.1"/>
    <property type="molecule type" value="Genomic_DNA"/>
</dbReference>
<dbReference type="AlphaFoldDB" id="A0A6M8BIC3"/>
<organism evidence="2 3">
    <name type="scientific">Thermoleptolyngbya sichuanensis A183</name>
    <dbReference type="NCBI Taxonomy" id="2737172"/>
    <lineage>
        <taxon>Bacteria</taxon>
        <taxon>Bacillati</taxon>
        <taxon>Cyanobacteriota</taxon>
        <taxon>Cyanophyceae</taxon>
        <taxon>Oculatellales</taxon>
        <taxon>Oculatellaceae</taxon>
        <taxon>Thermoleptolyngbya</taxon>
        <taxon>Thermoleptolyngbya sichuanensis</taxon>
    </lineage>
</organism>
<dbReference type="Proteomes" id="UP000505210">
    <property type="component" value="Chromosome"/>
</dbReference>
<gene>
    <name evidence="2" type="ORF">HPC62_18560</name>
</gene>
<dbReference type="GO" id="GO:0019239">
    <property type="term" value="F:deaminase activity"/>
    <property type="evidence" value="ECO:0007669"/>
    <property type="project" value="TreeGrafter"/>
</dbReference>
<dbReference type="Gene3D" id="3.30.1330.40">
    <property type="entry name" value="RutC-like"/>
    <property type="match status" value="1"/>
</dbReference>
<dbReference type="CDD" id="cd00448">
    <property type="entry name" value="YjgF_YER057c_UK114_family"/>
    <property type="match status" value="1"/>
</dbReference>
<keyword evidence="3" id="KW-1185">Reference proteome</keyword>
<name>A0A6M8BIC3_9CYAN</name>
<dbReference type="InterPro" id="IPR006056">
    <property type="entry name" value="RidA"/>
</dbReference>
<dbReference type="PROSITE" id="PS01094">
    <property type="entry name" value="UPF0076"/>
    <property type="match status" value="1"/>
</dbReference>
<dbReference type="InterPro" id="IPR006175">
    <property type="entry name" value="YjgF/YER057c/UK114"/>
</dbReference>
<dbReference type="NCBIfam" id="TIGR00004">
    <property type="entry name" value="Rid family detoxifying hydrolase"/>
    <property type="match status" value="1"/>
</dbReference>
<dbReference type="Pfam" id="PF01042">
    <property type="entry name" value="Ribonuc_L-PSP"/>
    <property type="match status" value="1"/>
</dbReference>
<evidence type="ECO:0000313" key="3">
    <source>
        <dbReference type="Proteomes" id="UP000505210"/>
    </source>
</evidence>